<dbReference type="Gene3D" id="3.40.850.10">
    <property type="entry name" value="Kinesin motor domain"/>
    <property type="match status" value="1"/>
</dbReference>
<evidence type="ECO:0000256" key="1">
    <source>
        <dbReference type="ARBA" id="ARBA00004245"/>
    </source>
</evidence>
<keyword evidence="2 5" id="KW-0547">Nucleotide-binding</keyword>
<comment type="similarity">
    <text evidence="5">Belongs to the TRAFAC class myosin-kinesin ATPase superfamily. Kinesin family.</text>
</comment>
<feature type="binding site" evidence="5">
    <location>
        <begin position="100"/>
        <end position="107"/>
    </location>
    <ligand>
        <name>ATP</name>
        <dbReference type="ChEBI" id="CHEBI:30616"/>
    </ligand>
</feature>
<dbReference type="PANTHER" id="PTHR24115">
    <property type="entry name" value="KINESIN-RELATED"/>
    <property type="match status" value="1"/>
</dbReference>
<dbReference type="Proteomes" id="UP001153712">
    <property type="component" value="Chromosome 5"/>
</dbReference>
<dbReference type="EMBL" id="OU900098">
    <property type="protein sequence ID" value="CAG9862427.1"/>
    <property type="molecule type" value="Genomic_DNA"/>
</dbReference>
<dbReference type="GO" id="GO:0005871">
    <property type="term" value="C:kinesin complex"/>
    <property type="evidence" value="ECO:0007669"/>
    <property type="project" value="TreeGrafter"/>
</dbReference>
<evidence type="ECO:0000313" key="7">
    <source>
        <dbReference type="EMBL" id="CAG9862427.1"/>
    </source>
</evidence>
<dbReference type="SMART" id="SM00129">
    <property type="entry name" value="KISc"/>
    <property type="match status" value="1"/>
</dbReference>
<evidence type="ECO:0000256" key="4">
    <source>
        <dbReference type="ARBA" id="ARBA00023212"/>
    </source>
</evidence>
<dbReference type="GO" id="GO:0003777">
    <property type="term" value="F:microtubule motor activity"/>
    <property type="evidence" value="ECO:0007669"/>
    <property type="project" value="InterPro"/>
</dbReference>
<name>A0A9N9XSA6_PHYSR</name>
<evidence type="ECO:0000256" key="5">
    <source>
        <dbReference type="PROSITE-ProRule" id="PRU00283"/>
    </source>
</evidence>
<dbReference type="InterPro" id="IPR036961">
    <property type="entry name" value="Kinesin_motor_dom_sf"/>
</dbReference>
<sequence>MSLDSSSSNSSHQLGNSFVKIFYRIHPADKLQFDTVKLRSNSRIYVKKTVHLKPDASDYWEFETDGVFNNSKQEEVFQKVVDRSLEKLEYGHNAVIVCFGKPGTGKSATLAGLEFTEENYGLAPRIIKELLRIKQAQKNRRICIKMSYAEFSKMTVYDLLKEYPHCVNDNMKLSQKLVRKKVRSQLEALKELYAAEGRKITKRVKNYMSHVNNSVLTFYVTTEDTEYNIHKQITGKIHLVDMAGSDCFGSISSMLKDKYEISEANLNKTYMEQFFLALCTRSKEMIKIKSRMNPFIYFLGDDLKGQSALRFIGHITTLKEDATLTVSMLKFGQIVRGFKPTIVNLEYEISPEHKLKYLQDKVIELQNERIQSSILLNQDMSICMNCDRIKHLKKTVKEYLQNQISEIEVMSVADASTVFRHFKDLVDQMENEIKLLKDASSKRDSDTSIPVKKTLKKKRSGTSVQTAVSEQVILLPEEDHLRQQIRQHTKMSEAKRESYSMSEFSIGKSKKNKSRSALARVSLRRRSFSGNVSNEQLADQYVVPDNVPENMEVWNDYVKNSQYTLIAEQYRENEKSVLDSYSEYINEMKLLQEYKHQTEAMKQELLEAKVLMEFKEKSGGVDEQTEQILNEADSICMRNMVKAEKSMLDQQEIVLRCLSEFKIYLNNRKELKKKLNEDYDSYCKTKLNMSLPAAKSFSDLDMIPEAQRIEIDDKCRDEPHANVDKEVLEHERKKQHTILTKVMLYEKKKIEREKYYNKPYRLVPLPVHRDAPTRYKPVAPDCP</sequence>
<comment type="subcellular location">
    <subcellularLocation>
        <location evidence="1">Cytoplasm</location>
        <location evidence="1">Cytoskeleton</location>
    </subcellularLocation>
</comment>
<keyword evidence="4" id="KW-0963">Cytoplasm</keyword>
<keyword evidence="4" id="KW-0206">Cytoskeleton</keyword>
<dbReference type="InterPro" id="IPR027417">
    <property type="entry name" value="P-loop_NTPase"/>
</dbReference>
<reference evidence="7" key="1">
    <citation type="submission" date="2022-01" db="EMBL/GenBank/DDBJ databases">
        <authorList>
            <person name="King R."/>
        </authorList>
    </citation>
    <scope>NUCLEOTIDE SEQUENCE</scope>
</reference>
<proteinExistence type="inferred from homology"/>
<evidence type="ECO:0000256" key="3">
    <source>
        <dbReference type="ARBA" id="ARBA00022840"/>
    </source>
</evidence>
<dbReference type="AlphaFoldDB" id="A0A9N9XSA6"/>
<keyword evidence="5" id="KW-0505">Motor protein</keyword>
<keyword evidence="8" id="KW-1185">Reference proteome</keyword>
<dbReference type="OrthoDB" id="3176171at2759"/>
<organism evidence="7 8">
    <name type="scientific">Phyllotreta striolata</name>
    <name type="common">Striped flea beetle</name>
    <name type="synonym">Crioceris striolata</name>
    <dbReference type="NCBI Taxonomy" id="444603"/>
    <lineage>
        <taxon>Eukaryota</taxon>
        <taxon>Metazoa</taxon>
        <taxon>Ecdysozoa</taxon>
        <taxon>Arthropoda</taxon>
        <taxon>Hexapoda</taxon>
        <taxon>Insecta</taxon>
        <taxon>Pterygota</taxon>
        <taxon>Neoptera</taxon>
        <taxon>Endopterygota</taxon>
        <taxon>Coleoptera</taxon>
        <taxon>Polyphaga</taxon>
        <taxon>Cucujiformia</taxon>
        <taxon>Chrysomeloidea</taxon>
        <taxon>Chrysomelidae</taxon>
        <taxon>Galerucinae</taxon>
        <taxon>Alticini</taxon>
        <taxon>Phyllotreta</taxon>
    </lineage>
</organism>
<dbReference type="InterPro" id="IPR027640">
    <property type="entry name" value="Kinesin-like_fam"/>
</dbReference>
<dbReference type="Pfam" id="PF00225">
    <property type="entry name" value="Kinesin"/>
    <property type="match status" value="1"/>
</dbReference>
<dbReference type="GO" id="GO:0005524">
    <property type="term" value="F:ATP binding"/>
    <property type="evidence" value="ECO:0007669"/>
    <property type="project" value="UniProtKB-UniRule"/>
</dbReference>
<dbReference type="GO" id="GO:0005874">
    <property type="term" value="C:microtubule"/>
    <property type="evidence" value="ECO:0007669"/>
    <property type="project" value="TreeGrafter"/>
</dbReference>
<dbReference type="PROSITE" id="PS50067">
    <property type="entry name" value="KINESIN_MOTOR_2"/>
    <property type="match status" value="1"/>
</dbReference>
<dbReference type="GO" id="GO:0016887">
    <property type="term" value="F:ATP hydrolysis activity"/>
    <property type="evidence" value="ECO:0007669"/>
    <property type="project" value="TreeGrafter"/>
</dbReference>
<dbReference type="PANTHER" id="PTHR24115:SF191">
    <property type="entry name" value="KINESIN-LIKE PROTEIN KIF9"/>
    <property type="match status" value="1"/>
</dbReference>
<accession>A0A9N9XSA6</accession>
<evidence type="ECO:0000256" key="2">
    <source>
        <dbReference type="ARBA" id="ARBA00022741"/>
    </source>
</evidence>
<dbReference type="PRINTS" id="PR00380">
    <property type="entry name" value="KINESINHEAVY"/>
</dbReference>
<dbReference type="SUPFAM" id="SSF52540">
    <property type="entry name" value="P-loop containing nucleoside triphosphate hydrolases"/>
    <property type="match status" value="1"/>
</dbReference>
<keyword evidence="3 5" id="KW-0067">ATP-binding</keyword>
<dbReference type="InterPro" id="IPR001752">
    <property type="entry name" value="Kinesin_motor_dom"/>
</dbReference>
<dbReference type="GO" id="GO:0008017">
    <property type="term" value="F:microtubule binding"/>
    <property type="evidence" value="ECO:0007669"/>
    <property type="project" value="InterPro"/>
</dbReference>
<feature type="domain" description="Kinesin motor" evidence="6">
    <location>
        <begin position="18"/>
        <end position="338"/>
    </location>
</feature>
<evidence type="ECO:0000313" key="8">
    <source>
        <dbReference type="Proteomes" id="UP001153712"/>
    </source>
</evidence>
<dbReference type="GO" id="GO:0007018">
    <property type="term" value="P:microtubule-based movement"/>
    <property type="evidence" value="ECO:0007669"/>
    <property type="project" value="InterPro"/>
</dbReference>
<evidence type="ECO:0000259" key="6">
    <source>
        <dbReference type="PROSITE" id="PS50067"/>
    </source>
</evidence>
<gene>
    <name evidence="7" type="ORF">PHYEVI_LOCUS8742</name>
</gene>
<protein>
    <recommendedName>
        <fullName evidence="6">Kinesin motor domain-containing protein</fullName>
    </recommendedName>
</protein>